<organism evidence="6 7">
    <name type="scientific">Strongyloides stercoralis</name>
    <name type="common">Threadworm</name>
    <dbReference type="NCBI Taxonomy" id="6248"/>
    <lineage>
        <taxon>Eukaryota</taxon>
        <taxon>Metazoa</taxon>
        <taxon>Ecdysozoa</taxon>
        <taxon>Nematoda</taxon>
        <taxon>Chromadorea</taxon>
        <taxon>Rhabditida</taxon>
        <taxon>Tylenchina</taxon>
        <taxon>Panagrolaimomorpha</taxon>
        <taxon>Strongyloidoidea</taxon>
        <taxon>Strongyloididae</taxon>
        <taxon>Strongyloides</taxon>
    </lineage>
</organism>
<dbReference type="GO" id="GO:0051082">
    <property type="term" value="F:unfolded protein binding"/>
    <property type="evidence" value="ECO:0007669"/>
    <property type="project" value="TreeGrafter"/>
</dbReference>
<accession>A0AAF5I236</accession>
<dbReference type="WBParaSite" id="TCONS_00010636.p1">
    <property type="protein sequence ID" value="TCONS_00010636.p1"/>
    <property type="gene ID" value="XLOC_004032"/>
</dbReference>
<dbReference type="PANTHER" id="PTHR13194:SF18">
    <property type="entry name" value="COMPLEX I INTERMEDIATE-ASSOCIATED PROTEIN 30, MITOCHONDRIAL"/>
    <property type="match status" value="1"/>
</dbReference>
<evidence type="ECO:0000256" key="3">
    <source>
        <dbReference type="ARBA" id="ARBA00023128"/>
    </source>
</evidence>
<sequence length="343" mass="39667">MLSRSNLIFRRLTSQIPEQSSKLVVKNDSGKEKNIKKHEIKAKLGKPKWSLFNDRPIVPTNLSFPNEIGVQGYDPDIPVKKVLEEAPKFFKKDLKKFSKEIREAGGIEKIECIEQIGLLRHGDTKVDYQFKEPSDIEIWKTGCDSDWGEGFSTCSLNLTNNKTAMFSGNISTKIVEDGRVERAGWASMKLRDFRSFMRKKYMTRWANYSHLLIRCRGDGRSYKIMLYTPGSIDLTWGDSYSYPLHTHGGPYWQVEKIPFSRFFHTVYGRIQDRQEKIPRINISSISITLMDRMDGPFNLEIDFIGVTHDKSHKEEFAYETYVAPVWNTQAESLFSNTTKAFSE</sequence>
<keyword evidence="6" id="KW-1185">Reference proteome</keyword>
<proteinExistence type="inferred from homology"/>
<keyword evidence="3" id="KW-0496">Mitochondrion</keyword>
<name>A0AAF5I236_STRER</name>
<evidence type="ECO:0000313" key="6">
    <source>
        <dbReference type="Proteomes" id="UP000035681"/>
    </source>
</evidence>
<keyword evidence="4" id="KW-0143">Chaperone</keyword>
<dbReference type="InterPro" id="IPR013857">
    <property type="entry name" value="NADH-UbQ_OxRdtase-assoc_prot30"/>
</dbReference>
<feature type="domain" description="NADH:ubiquinone oxidoreductase intermediate-associated protein 30" evidence="5">
    <location>
        <begin position="129"/>
        <end position="301"/>
    </location>
</feature>
<dbReference type="InterPro" id="IPR008979">
    <property type="entry name" value="Galactose-bd-like_sf"/>
</dbReference>
<protein>
    <submittedName>
        <fullName evidence="7">CIA30 domain-containing protein</fullName>
    </submittedName>
</protein>
<dbReference type="PANTHER" id="PTHR13194">
    <property type="entry name" value="COMPLEX I INTERMEDIATE-ASSOCIATED PROTEIN 30"/>
    <property type="match status" value="1"/>
</dbReference>
<dbReference type="GO" id="GO:0032981">
    <property type="term" value="P:mitochondrial respiratory chain complex I assembly"/>
    <property type="evidence" value="ECO:0007669"/>
    <property type="project" value="TreeGrafter"/>
</dbReference>
<dbReference type="SUPFAM" id="SSF49785">
    <property type="entry name" value="Galactose-binding domain-like"/>
    <property type="match status" value="1"/>
</dbReference>
<dbReference type="Pfam" id="PF08547">
    <property type="entry name" value="CIA30"/>
    <property type="match status" value="1"/>
</dbReference>
<dbReference type="AlphaFoldDB" id="A0AAF5I236"/>
<dbReference type="InterPro" id="IPR039131">
    <property type="entry name" value="NDUFAF1"/>
</dbReference>
<dbReference type="GO" id="GO:0005739">
    <property type="term" value="C:mitochondrion"/>
    <property type="evidence" value="ECO:0007669"/>
    <property type="project" value="UniProtKB-SubCell"/>
</dbReference>
<evidence type="ECO:0000259" key="5">
    <source>
        <dbReference type="Pfam" id="PF08547"/>
    </source>
</evidence>
<evidence type="ECO:0000256" key="2">
    <source>
        <dbReference type="ARBA" id="ARBA00007884"/>
    </source>
</evidence>
<evidence type="ECO:0000313" key="7">
    <source>
        <dbReference type="WBParaSite" id="TCONS_00010636.p1"/>
    </source>
</evidence>
<comment type="similarity">
    <text evidence="2">Belongs to the CIA30 family.</text>
</comment>
<dbReference type="Proteomes" id="UP000035681">
    <property type="component" value="Unplaced"/>
</dbReference>
<reference evidence="7" key="1">
    <citation type="submission" date="2024-02" db="UniProtKB">
        <authorList>
            <consortium name="WormBaseParasite"/>
        </authorList>
    </citation>
    <scope>IDENTIFICATION</scope>
</reference>
<dbReference type="GO" id="GO:0006120">
    <property type="term" value="P:mitochondrial electron transport, NADH to ubiquinone"/>
    <property type="evidence" value="ECO:0007669"/>
    <property type="project" value="TreeGrafter"/>
</dbReference>
<evidence type="ECO:0000256" key="4">
    <source>
        <dbReference type="ARBA" id="ARBA00023186"/>
    </source>
</evidence>
<comment type="subcellular location">
    <subcellularLocation>
        <location evidence="1">Mitochondrion</location>
    </subcellularLocation>
</comment>
<evidence type="ECO:0000256" key="1">
    <source>
        <dbReference type="ARBA" id="ARBA00004173"/>
    </source>
</evidence>